<feature type="transmembrane region" description="Helical" evidence="8">
    <location>
        <begin position="12"/>
        <end position="35"/>
    </location>
</feature>
<dbReference type="EMBL" id="JASCXW010000015">
    <property type="protein sequence ID" value="MDI6453012.1"/>
    <property type="molecule type" value="Genomic_DNA"/>
</dbReference>
<dbReference type="InterPro" id="IPR003593">
    <property type="entry name" value="AAA+_ATPase"/>
</dbReference>
<name>A0AAW6U984_9MOLU</name>
<evidence type="ECO:0000313" key="12">
    <source>
        <dbReference type="Proteomes" id="UP001431532"/>
    </source>
</evidence>
<dbReference type="PANTHER" id="PTHR24221">
    <property type="entry name" value="ATP-BINDING CASSETTE SUB-FAMILY B"/>
    <property type="match status" value="1"/>
</dbReference>
<evidence type="ECO:0000313" key="11">
    <source>
        <dbReference type="EMBL" id="MDI6453012.1"/>
    </source>
</evidence>
<evidence type="ECO:0000259" key="9">
    <source>
        <dbReference type="PROSITE" id="PS50893"/>
    </source>
</evidence>
<dbReference type="SUPFAM" id="SSF90123">
    <property type="entry name" value="ABC transporter transmembrane region"/>
    <property type="match status" value="1"/>
</dbReference>
<dbReference type="Pfam" id="PF00005">
    <property type="entry name" value="ABC_tran"/>
    <property type="match status" value="1"/>
</dbReference>
<proteinExistence type="inferred from homology"/>
<evidence type="ECO:0000259" key="10">
    <source>
        <dbReference type="PROSITE" id="PS50929"/>
    </source>
</evidence>
<evidence type="ECO:0000256" key="5">
    <source>
        <dbReference type="ARBA" id="ARBA00022840"/>
    </source>
</evidence>
<dbReference type="SMART" id="SM00382">
    <property type="entry name" value="AAA"/>
    <property type="match status" value="1"/>
</dbReference>
<dbReference type="Gene3D" id="3.40.50.300">
    <property type="entry name" value="P-loop containing nucleotide triphosphate hydrolases"/>
    <property type="match status" value="1"/>
</dbReference>
<dbReference type="Gene3D" id="1.20.1560.10">
    <property type="entry name" value="ABC transporter type 1, transmembrane domain"/>
    <property type="match status" value="1"/>
</dbReference>
<comment type="caution">
    <text evidence="11">The sequence shown here is derived from an EMBL/GenBank/DDBJ whole genome shotgun (WGS) entry which is preliminary data.</text>
</comment>
<dbReference type="InterPro" id="IPR011527">
    <property type="entry name" value="ABC1_TM_dom"/>
</dbReference>
<dbReference type="GO" id="GO:0005886">
    <property type="term" value="C:plasma membrane"/>
    <property type="evidence" value="ECO:0007669"/>
    <property type="project" value="UniProtKB-SubCell"/>
</dbReference>
<dbReference type="PROSITE" id="PS00211">
    <property type="entry name" value="ABC_TRANSPORTER_1"/>
    <property type="match status" value="1"/>
</dbReference>
<feature type="transmembrane region" description="Helical" evidence="8">
    <location>
        <begin position="234"/>
        <end position="256"/>
    </location>
</feature>
<evidence type="ECO:0000256" key="8">
    <source>
        <dbReference type="SAM" id="Phobius"/>
    </source>
</evidence>
<feature type="transmembrane region" description="Helical" evidence="8">
    <location>
        <begin position="149"/>
        <end position="169"/>
    </location>
</feature>
<dbReference type="GO" id="GO:0005524">
    <property type="term" value="F:ATP binding"/>
    <property type="evidence" value="ECO:0007669"/>
    <property type="project" value="UniProtKB-KW"/>
</dbReference>
<dbReference type="CDD" id="cd07346">
    <property type="entry name" value="ABC_6TM_exporters"/>
    <property type="match status" value="1"/>
</dbReference>
<keyword evidence="7 8" id="KW-0472">Membrane</keyword>
<comment type="similarity">
    <text evidence="2">Belongs to the ABC transporter superfamily.</text>
</comment>
<keyword evidence="6 8" id="KW-1133">Transmembrane helix</keyword>
<evidence type="ECO:0000256" key="6">
    <source>
        <dbReference type="ARBA" id="ARBA00022989"/>
    </source>
</evidence>
<feature type="transmembrane region" description="Helical" evidence="8">
    <location>
        <begin position="268"/>
        <end position="291"/>
    </location>
</feature>
<keyword evidence="4" id="KW-0547">Nucleotide-binding</keyword>
<evidence type="ECO:0000256" key="7">
    <source>
        <dbReference type="ARBA" id="ARBA00023136"/>
    </source>
</evidence>
<dbReference type="InterPro" id="IPR036640">
    <property type="entry name" value="ABC1_TM_sf"/>
</dbReference>
<dbReference type="Pfam" id="PF00664">
    <property type="entry name" value="ABC_membrane"/>
    <property type="match status" value="1"/>
</dbReference>
<keyword evidence="5 11" id="KW-0067">ATP-binding</keyword>
<dbReference type="GO" id="GO:0016887">
    <property type="term" value="F:ATP hydrolysis activity"/>
    <property type="evidence" value="ECO:0007669"/>
    <property type="project" value="InterPro"/>
</dbReference>
<evidence type="ECO:0000256" key="1">
    <source>
        <dbReference type="ARBA" id="ARBA00004651"/>
    </source>
</evidence>
<keyword evidence="3 8" id="KW-0812">Transmembrane</keyword>
<dbReference type="PANTHER" id="PTHR24221:SF654">
    <property type="entry name" value="ATP-BINDING CASSETTE SUB-FAMILY B MEMBER 6"/>
    <property type="match status" value="1"/>
</dbReference>
<protein>
    <submittedName>
        <fullName evidence="11">ABC transporter ATP-binding protein</fullName>
    </submittedName>
</protein>
<dbReference type="SUPFAM" id="SSF52540">
    <property type="entry name" value="P-loop containing nucleoside triphosphate hydrolases"/>
    <property type="match status" value="1"/>
</dbReference>
<feature type="domain" description="ABC transmembrane type-1" evidence="10">
    <location>
        <begin position="23"/>
        <end position="293"/>
    </location>
</feature>
<dbReference type="InterPro" id="IPR003439">
    <property type="entry name" value="ABC_transporter-like_ATP-bd"/>
</dbReference>
<dbReference type="InterPro" id="IPR039421">
    <property type="entry name" value="Type_1_exporter"/>
</dbReference>
<dbReference type="AlphaFoldDB" id="A0AAW6U984"/>
<reference evidence="11" key="1">
    <citation type="submission" date="2023-05" db="EMBL/GenBank/DDBJ databases">
        <title>Mariniplasma microaerophilum sp. nov., a novel anaerobic mollicute isolated from terrestrial mud volcano, Taman Peninsula, Russia.</title>
        <authorList>
            <person name="Khomyakova M.A."/>
            <person name="Merkel A.Y."/>
            <person name="Slobodkin A.I."/>
        </authorList>
    </citation>
    <scope>NUCLEOTIDE SEQUENCE</scope>
    <source>
        <strain evidence="11">M4Ah</strain>
    </source>
</reference>
<dbReference type="Proteomes" id="UP001431532">
    <property type="component" value="Unassembled WGS sequence"/>
</dbReference>
<evidence type="ECO:0000256" key="3">
    <source>
        <dbReference type="ARBA" id="ARBA00022692"/>
    </source>
</evidence>
<dbReference type="GO" id="GO:0034040">
    <property type="term" value="F:ATPase-coupled lipid transmembrane transporter activity"/>
    <property type="evidence" value="ECO:0007669"/>
    <property type="project" value="TreeGrafter"/>
</dbReference>
<dbReference type="RefSeq" id="WP_282839439.1">
    <property type="nucleotide sequence ID" value="NZ_JASCXW010000015.1"/>
</dbReference>
<dbReference type="InterPro" id="IPR027417">
    <property type="entry name" value="P-loop_NTPase"/>
</dbReference>
<organism evidence="11 12">
    <name type="scientific">Peloplasma aerotolerans</name>
    <dbReference type="NCBI Taxonomy" id="3044389"/>
    <lineage>
        <taxon>Bacteria</taxon>
        <taxon>Bacillati</taxon>
        <taxon>Mycoplasmatota</taxon>
        <taxon>Mollicutes</taxon>
        <taxon>Acholeplasmatales</taxon>
        <taxon>Acholeplasmataceae</taxon>
        <taxon>Peloplasma</taxon>
    </lineage>
</organism>
<gene>
    <name evidence="11" type="ORF">QJ521_05520</name>
</gene>
<feature type="domain" description="ABC transporter" evidence="9">
    <location>
        <begin position="323"/>
        <end position="547"/>
    </location>
</feature>
<dbReference type="InterPro" id="IPR017871">
    <property type="entry name" value="ABC_transporter-like_CS"/>
</dbReference>
<feature type="transmembrane region" description="Helical" evidence="8">
    <location>
        <begin position="47"/>
        <end position="68"/>
    </location>
</feature>
<keyword evidence="12" id="KW-1185">Reference proteome</keyword>
<sequence>MKSLLYEHKTKFILYVIACFMPVVSQLMQIGVIALIFETVERQSMEFFRLVIFIAAGFLIFNAGTFIFSRMLRISYMKDVLLSLRIRAFDKIIAMEYKQFNQQSRDVYISHLINDINTFENSFFLSLINFIFRCGLYICVLVILFFLNWIIGVVVFAVSIFVLLFSLLFQKKTVQLQKDVSDQNEAFTVDVANTLNGLEILKLNNIEQTFLKKNEEQILKLEGKKKKFNVFTSLQIYTNVTIGYLLFMGLLIYLMYQTREGLGYGELVLTIQLSSSAIFPLVNMMPLINVLKSSKAIYEKITVPEETVITNHAPNTFKFNDEIVLNEVAFSYDDRQLLKPTNLTLKKGQKYLMKGPSGSGKSTFIKLVSQIIDDYEGQITVDGIDLKTISGQSFSQHVSYIYQDVFLFEATLKDNIALFKDVDDQKVIEACHQAGLKEFLDALPLGIHTPISENGKNLSGGERQRISIARALLKKADILFVDEATSALNDELGRRIEQTLLDLNVTLIAISHKTFEGITSSYDWVLEIKDGFVVPYKASVYFNGVTT</sequence>
<accession>A0AAW6U984</accession>
<evidence type="ECO:0000256" key="2">
    <source>
        <dbReference type="ARBA" id="ARBA00005417"/>
    </source>
</evidence>
<feature type="transmembrane region" description="Helical" evidence="8">
    <location>
        <begin position="123"/>
        <end position="143"/>
    </location>
</feature>
<dbReference type="GO" id="GO:0140359">
    <property type="term" value="F:ABC-type transporter activity"/>
    <property type="evidence" value="ECO:0007669"/>
    <property type="project" value="InterPro"/>
</dbReference>
<evidence type="ECO:0000256" key="4">
    <source>
        <dbReference type="ARBA" id="ARBA00022741"/>
    </source>
</evidence>
<dbReference type="PROSITE" id="PS50929">
    <property type="entry name" value="ABC_TM1F"/>
    <property type="match status" value="1"/>
</dbReference>
<comment type="subcellular location">
    <subcellularLocation>
        <location evidence="1">Cell membrane</location>
        <topology evidence="1">Multi-pass membrane protein</topology>
    </subcellularLocation>
</comment>
<dbReference type="PROSITE" id="PS50893">
    <property type="entry name" value="ABC_TRANSPORTER_2"/>
    <property type="match status" value="1"/>
</dbReference>